<keyword evidence="1" id="KW-0255">Endonuclease</keyword>
<dbReference type="GO" id="GO:0004519">
    <property type="term" value="F:endonuclease activity"/>
    <property type="evidence" value="ECO:0007669"/>
    <property type="project" value="UniProtKB-KW"/>
</dbReference>
<gene>
    <name evidence="1" type="ORF">NCTC10115_00493</name>
</gene>
<dbReference type="AlphaFoldDB" id="A0A3B0PXX9"/>
<name>A0A3B0PXX9_MYCGL</name>
<protein>
    <submittedName>
        <fullName evidence="1">Restriction endonuclease-like domain-containing protein</fullName>
    </submittedName>
</protein>
<reference evidence="2" key="1">
    <citation type="submission" date="2018-06" db="EMBL/GenBank/DDBJ databases">
        <authorList>
            <consortium name="Pathogen Informatics"/>
        </authorList>
    </citation>
    <scope>NUCLEOTIDE SEQUENCE [LARGE SCALE GENOMIC DNA]</scope>
    <source>
        <strain evidence="2">NCTC10115</strain>
    </source>
</reference>
<proteinExistence type="predicted"/>
<dbReference type="EMBL" id="LS991952">
    <property type="protein sequence ID" value="SYV94181.1"/>
    <property type="molecule type" value="Genomic_DNA"/>
</dbReference>
<keyword evidence="1" id="KW-0540">Nuclease</keyword>
<dbReference type="Gene3D" id="3.40.91.80">
    <property type="match status" value="1"/>
</dbReference>
<organism evidence="1 2">
    <name type="scientific">Mycoplasmoides gallisepticum</name>
    <name type="common">Mycoplasma gallisepticum</name>
    <dbReference type="NCBI Taxonomy" id="2096"/>
    <lineage>
        <taxon>Bacteria</taxon>
        <taxon>Bacillati</taxon>
        <taxon>Mycoplasmatota</taxon>
        <taxon>Mycoplasmoidales</taxon>
        <taxon>Mycoplasmoidaceae</taxon>
        <taxon>Mycoplasmoides</taxon>
    </lineage>
</organism>
<evidence type="ECO:0000313" key="2">
    <source>
        <dbReference type="Proteomes" id="UP000260136"/>
    </source>
</evidence>
<accession>A0A3B0PXX9</accession>
<dbReference type="Proteomes" id="UP000260136">
    <property type="component" value="Chromosome"/>
</dbReference>
<dbReference type="InterPro" id="IPR038365">
    <property type="entry name" value="EcoRII_C_sf"/>
</dbReference>
<evidence type="ECO:0000313" key="1">
    <source>
        <dbReference type="EMBL" id="SYV94181.1"/>
    </source>
</evidence>
<keyword evidence="1" id="KW-0378">Hydrolase</keyword>
<sequence length="66" mass="7592">MVFKKKKKYSEEIYALVVSNTQSTDIKEFETIIEMILVGSNIFIDTQTKIGKTTLRESCKKSLKKS</sequence>